<reference evidence="1" key="2">
    <citation type="journal article" date="2015" name="Data Brief">
        <title>Shoot transcriptome of the giant reed, Arundo donax.</title>
        <authorList>
            <person name="Barrero R.A."/>
            <person name="Guerrero F.D."/>
            <person name="Moolhuijzen P."/>
            <person name="Goolsby J.A."/>
            <person name="Tidwell J."/>
            <person name="Bellgard S.E."/>
            <person name="Bellgard M.I."/>
        </authorList>
    </citation>
    <scope>NUCLEOTIDE SEQUENCE</scope>
    <source>
        <tissue evidence="1">Shoot tissue taken approximately 20 cm above the soil surface</tissue>
    </source>
</reference>
<dbReference type="EMBL" id="GBRH01241404">
    <property type="protein sequence ID" value="JAD56491.1"/>
    <property type="molecule type" value="Transcribed_RNA"/>
</dbReference>
<organism evidence="1">
    <name type="scientific">Arundo donax</name>
    <name type="common">Giant reed</name>
    <name type="synonym">Donax arundinaceus</name>
    <dbReference type="NCBI Taxonomy" id="35708"/>
    <lineage>
        <taxon>Eukaryota</taxon>
        <taxon>Viridiplantae</taxon>
        <taxon>Streptophyta</taxon>
        <taxon>Embryophyta</taxon>
        <taxon>Tracheophyta</taxon>
        <taxon>Spermatophyta</taxon>
        <taxon>Magnoliopsida</taxon>
        <taxon>Liliopsida</taxon>
        <taxon>Poales</taxon>
        <taxon>Poaceae</taxon>
        <taxon>PACMAD clade</taxon>
        <taxon>Arundinoideae</taxon>
        <taxon>Arundineae</taxon>
        <taxon>Arundo</taxon>
    </lineage>
</organism>
<evidence type="ECO:0000313" key="1">
    <source>
        <dbReference type="EMBL" id="JAD56491.1"/>
    </source>
</evidence>
<sequence>MACITLCITKRNTTLNINGMLLRSHNLYGMFHIMHH</sequence>
<accession>A0A0A9AZE7</accession>
<reference evidence="1" key="1">
    <citation type="submission" date="2014-09" db="EMBL/GenBank/DDBJ databases">
        <authorList>
            <person name="Magalhaes I.L.F."/>
            <person name="Oliveira U."/>
            <person name="Santos F.R."/>
            <person name="Vidigal T.H.D.A."/>
            <person name="Brescovit A.D."/>
            <person name="Santos A.J."/>
        </authorList>
    </citation>
    <scope>NUCLEOTIDE SEQUENCE</scope>
    <source>
        <tissue evidence="1">Shoot tissue taken approximately 20 cm above the soil surface</tissue>
    </source>
</reference>
<name>A0A0A9AZE7_ARUDO</name>
<dbReference type="AlphaFoldDB" id="A0A0A9AZE7"/>
<protein>
    <submittedName>
        <fullName evidence="1">Uncharacterized protein</fullName>
    </submittedName>
</protein>
<proteinExistence type="predicted"/>